<name>W2D2K2_9BACT</name>
<dbReference type="EMBL" id="AYYF01001036">
    <property type="protein sequence ID" value="ETK12932.1"/>
    <property type="molecule type" value="Genomic_DNA"/>
</dbReference>
<reference evidence="3 4" key="1">
    <citation type="submission" date="2013-11" db="EMBL/GenBank/DDBJ databases">
        <title>Single cell genomics of uncultured Tannerella BU063 (oral taxon 286).</title>
        <authorList>
            <person name="Beall C.J."/>
            <person name="Campbell A.G."/>
            <person name="Griffen A.L."/>
            <person name="Podar M."/>
            <person name="Leys E.J."/>
        </authorList>
    </citation>
    <scope>NUCLEOTIDE SEQUENCE [LARGE SCALE GENOMIC DNA]</scope>
    <source>
        <strain evidence="3">Cell 8/11</strain>
    </source>
</reference>
<comment type="caution">
    <text evidence="3">The sequence shown here is derived from an EMBL/GenBank/DDBJ whole genome shotgun (WGS) entry which is preliminary data.</text>
</comment>
<protein>
    <submittedName>
        <fullName evidence="3">Uncharacterized protein</fullName>
    </submittedName>
</protein>
<dbReference type="Proteomes" id="UP000034980">
    <property type="component" value="Unassembled WGS sequence"/>
</dbReference>
<keyword evidence="2" id="KW-1133">Transmembrane helix</keyword>
<keyword evidence="2" id="KW-0472">Membrane</keyword>
<gene>
    <name evidence="3" type="ORF">T235_06485</name>
</gene>
<proteinExistence type="predicted"/>
<sequence>MQFAPTLTADNGARPSSVSVGNHFNGPIQYPASFPAPGGGLIFFCALFLYQDKKRVWGMGGKAPYDNSPRHKPAPDGDQFTGH</sequence>
<feature type="transmembrane region" description="Helical" evidence="2">
    <location>
        <begin position="32"/>
        <end position="50"/>
    </location>
</feature>
<accession>W2D2K2</accession>
<evidence type="ECO:0000313" key="4">
    <source>
        <dbReference type="Proteomes" id="UP000034980"/>
    </source>
</evidence>
<organism evidence="3 4">
    <name type="scientific">Tannerella sp. oral taxon BU063 isolate Cell 8/11</name>
    <dbReference type="NCBI Taxonomy" id="1411915"/>
    <lineage>
        <taxon>Bacteria</taxon>
        <taxon>Pseudomonadati</taxon>
        <taxon>Bacteroidota</taxon>
        <taxon>Bacteroidia</taxon>
        <taxon>Bacteroidales</taxon>
        <taxon>Tannerellaceae</taxon>
        <taxon>Tannerella</taxon>
    </lineage>
</organism>
<feature type="region of interest" description="Disordered" evidence="1">
    <location>
        <begin position="60"/>
        <end position="83"/>
    </location>
</feature>
<evidence type="ECO:0000256" key="2">
    <source>
        <dbReference type="SAM" id="Phobius"/>
    </source>
</evidence>
<evidence type="ECO:0000313" key="3">
    <source>
        <dbReference type="EMBL" id="ETK12932.1"/>
    </source>
</evidence>
<keyword evidence="2" id="KW-0812">Transmembrane</keyword>
<evidence type="ECO:0000256" key="1">
    <source>
        <dbReference type="SAM" id="MobiDB-lite"/>
    </source>
</evidence>
<dbReference type="AlphaFoldDB" id="W2D2K2"/>